<dbReference type="EMBL" id="FOCG01000001">
    <property type="protein sequence ID" value="SEM57312.1"/>
    <property type="molecule type" value="Genomic_DNA"/>
</dbReference>
<proteinExistence type="inferred from homology"/>
<evidence type="ECO:0000313" key="7">
    <source>
        <dbReference type="Proteomes" id="UP000199158"/>
    </source>
</evidence>
<protein>
    <submittedName>
        <fullName evidence="6">5'-nucleotidase</fullName>
    </submittedName>
</protein>
<dbReference type="Pfam" id="PF00149">
    <property type="entry name" value="Metallophos"/>
    <property type="match status" value="1"/>
</dbReference>
<dbReference type="GO" id="GO:0016787">
    <property type="term" value="F:hydrolase activity"/>
    <property type="evidence" value="ECO:0007669"/>
    <property type="project" value="UniProtKB-KW"/>
</dbReference>
<feature type="domain" description="Calcineurin-like phosphoesterase" evidence="4">
    <location>
        <begin position="34"/>
        <end position="237"/>
    </location>
</feature>
<feature type="chain" id="PRO_5011330074" evidence="2">
    <location>
        <begin position="27"/>
        <end position="554"/>
    </location>
</feature>
<comment type="similarity">
    <text evidence="2">Belongs to the 5'-nucleotidase family.</text>
</comment>
<reference evidence="6 7" key="1">
    <citation type="submission" date="2016-10" db="EMBL/GenBank/DDBJ databases">
        <authorList>
            <person name="de Groot N.N."/>
        </authorList>
    </citation>
    <scope>NUCLEOTIDE SEQUENCE [LARGE SCALE GENOMIC DNA]</scope>
    <source>
        <strain evidence="6 7">CGMCC 1.5070</strain>
    </source>
</reference>
<dbReference type="InterPro" id="IPR029052">
    <property type="entry name" value="Metallo-depent_PP-like"/>
</dbReference>
<keyword evidence="2" id="KW-0547">Nucleotide-binding</keyword>
<feature type="domain" description="5'-Nucleotidase C-terminal" evidence="5">
    <location>
        <begin position="330"/>
        <end position="483"/>
    </location>
</feature>
<name>A0A1H7ZFG4_9FIRM</name>
<keyword evidence="3" id="KW-0812">Transmembrane</keyword>
<sequence>MKMKKIVALFLVAVLALVPLSVCTFAADNSTTITIFHTNDQHGRFVGDEKNGIVGIDRIAAVKDSVPNSILIDAGDAIHGLPIATINKGEDAIMLMSKAGYDYMTTGNHDYNYGYQRLQELKDKASFKILASNVTKDGKCIFDDTDIKTINGVKIGFLGLATEETKSMTMPSNVEGLTFENAVDTAKARVSSLKQQGAQVIIAIAHLGVVENGATTSQALAQKTDGIDVIIDGHSHTVLEKGNTVKNTLIAQTGNYENNLGKIELIVDKSGKVTSKKATLMTGADLLKQIQPKADVQKMLTDITAEQKTVLDQVVGKSGSSFSAERAPGLRTQEAPLGSLLADSNRAYAKADITICNGGSARADIKEGTLTKGDVISVLPFGNNVQVKKVTPVILKSALENGVSGIILNKNGSIDHEASAQGKFPQVSGFKYTYNPTLPAGSRIVDITLDNGMHLDLKDNTTQLTISGSNFLLSGGDGYEMFKPLPVYRELGAEDEALAQYIAEQGTITAPALGRITISTSTNPSTGSSYGAITMGILFLAVAASQAIVHNKRK</sequence>
<dbReference type="InterPro" id="IPR008334">
    <property type="entry name" value="5'-Nucleotdase_C"/>
</dbReference>
<dbReference type="PRINTS" id="PR01607">
    <property type="entry name" value="APYRASEFAMLY"/>
</dbReference>
<dbReference type="InterPro" id="IPR006179">
    <property type="entry name" value="5_nucleotidase/apyrase"/>
</dbReference>
<dbReference type="SUPFAM" id="SSF55816">
    <property type="entry name" value="5'-nucleotidase (syn. UDP-sugar hydrolase), C-terminal domain"/>
    <property type="match status" value="1"/>
</dbReference>
<dbReference type="InterPro" id="IPR004843">
    <property type="entry name" value="Calcineurin-like_PHP"/>
</dbReference>
<evidence type="ECO:0000256" key="1">
    <source>
        <dbReference type="ARBA" id="ARBA00022729"/>
    </source>
</evidence>
<dbReference type="PANTHER" id="PTHR11575:SF24">
    <property type="entry name" value="5'-NUCLEOTIDASE"/>
    <property type="match status" value="1"/>
</dbReference>
<dbReference type="GO" id="GO:0000166">
    <property type="term" value="F:nucleotide binding"/>
    <property type="evidence" value="ECO:0007669"/>
    <property type="project" value="UniProtKB-KW"/>
</dbReference>
<feature type="signal peptide" evidence="2">
    <location>
        <begin position="1"/>
        <end position="26"/>
    </location>
</feature>
<keyword evidence="1 2" id="KW-0732">Signal</keyword>
<dbReference type="Pfam" id="PF02872">
    <property type="entry name" value="5_nucleotid_C"/>
    <property type="match status" value="1"/>
</dbReference>
<dbReference type="InterPro" id="IPR036907">
    <property type="entry name" value="5'-Nucleotdase_C_sf"/>
</dbReference>
<dbReference type="GO" id="GO:0009166">
    <property type="term" value="P:nucleotide catabolic process"/>
    <property type="evidence" value="ECO:0007669"/>
    <property type="project" value="InterPro"/>
</dbReference>
<dbReference type="GO" id="GO:0030288">
    <property type="term" value="C:outer membrane-bounded periplasmic space"/>
    <property type="evidence" value="ECO:0007669"/>
    <property type="project" value="TreeGrafter"/>
</dbReference>
<gene>
    <name evidence="6" type="ORF">SAMN05216180_0650</name>
</gene>
<dbReference type="SUPFAM" id="SSF56300">
    <property type="entry name" value="Metallo-dependent phosphatases"/>
    <property type="match status" value="1"/>
</dbReference>
<dbReference type="Gene3D" id="3.60.21.10">
    <property type="match status" value="1"/>
</dbReference>
<evidence type="ECO:0000259" key="5">
    <source>
        <dbReference type="Pfam" id="PF02872"/>
    </source>
</evidence>
<feature type="transmembrane region" description="Helical" evidence="3">
    <location>
        <begin position="530"/>
        <end position="549"/>
    </location>
</feature>
<dbReference type="STRING" id="474960.SAMN05216180_0650"/>
<dbReference type="AlphaFoldDB" id="A0A1H7ZFG4"/>
<keyword evidence="3" id="KW-0472">Membrane</keyword>
<dbReference type="PANTHER" id="PTHR11575">
    <property type="entry name" value="5'-NUCLEOTIDASE-RELATED"/>
    <property type="match status" value="1"/>
</dbReference>
<evidence type="ECO:0000256" key="3">
    <source>
        <dbReference type="SAM" id="Phobius"/>
    </source>
</evidence>
<keyword evidence="7" id="KW-1185">Reference proteome</keyword>
<evidence type="ECO:0000313" key="6">
    <source>
        <dbReference type="EMBL" id="SEM57312.1"/>
    </source>
</evidence>
<organism evidence="6 7">
    <name type="scientific">Hydrogenoanaerobacterium saccharovorans</name>
    <dbReference type="NCBI Taxonomy" id="474960"/>
    <lineage>
        <taxon>Bacteria</taxon>
        <taxon>Bacillati</taxon>
        <taxon>Bacillota</taxon>
        <taxon>Clostridia</taxon>
        <taxon>Eubacteriales</taxon>
        <taxon>Oscillospiraceae</taxon>
        <taxon>Hydrogenoanaerobacterium</taxon>
    </lineage>
</organism>
<evidence type="ECO:0000256" key="2">
    <source>
        <dbReference type="RuleBase" id="RU362119"/>
    </source>
</evidence>
<dbReference type="Proteomes" id="UP000199158">
    <property type="component" value="Unassembled WGS sequence"/>
</dbReference>
<keyword evidence="3" id="KW-1133">Transmembrane helix</keyword>
<keyword evidence="2" id="KW-0378">Hydrolase</keyword>
<evidence type="ECO:0000259" key="4">
    <source>
        <dbReference type="Pfam" id="PF00149"/>
    </source>
</evidence>
<accession>A0A1H7ZFG4</accession>
<dbReference type="RefSeq" id="WP_162840781.1">
    <property type="nucleotide sequence ID" value="NZ_FOCG01000001.1"/>
</dbReference>
<dbReference type="Gene3D" id="3.90.780.10">
    <property type="entry name" value="5'-Nucleotidase, C-terminal domain"/>
    <property type="match status" value="1"/>
</dbReference>